<dbReference type="RefSeq" id="WP_096602439.1">
    <property type="nucleotide sequence ID" value="NZ_OBEN01000006.1"/>
</dbReference>
<dbReference type="EMBL" id="OBEN01000006">
    <property type="protein sequence ID" value="SNZ14845.1"/>
    <property type="molecule type" value="Genomic_DNA"/>
</dbReference>
<accession>A0A285NZE6</accession>
<dbReference type="OrthoDB" id="14769at2"/>
<sequence>MAIRVLEKVNEKSLIKELTLRGWKEGKFNGKQAMFKEFETYLWVAVIEEYPYFLSLPKEENSKVHSGGMKELMKEVEKLSHKMGFSLPIKPGGGHHV</sequence>
<dbReference type="AlphaFoldDB" id="A0A285NZE6"/>
<proteinExistence type="predicted"/>
<organism evidence="1 2">
    <name type="scientific">Hydrogenobacter hydrogenophilus</name>
    <dbReference type="NCBI Taxonomy" id="35835"/>
    <lineage>
        <taxon>Bacteria</taxon>
        <taxon>Pseudomonadati</taxon>
        <taxon>Aquificota</taxon>
        <taxon>Aquificia</taxon>
        <taxon>Aquificales</taxon>
        <taxon>Aquificaceae</taxon>
        <taxon>Hydrogenobacter</taxon>
    </lineage>
</organism>
<gene>
    <name evidence="1" type="ORF">SAMN06265353_1227</name>
</gene>
<dbReference type="Proteomes" id="UP000218627">
    <property type="component" value="Unassembled WGS sequence"/>
</dbReference>
<keyword evidence="2" id="KW-1185">Reference proteome</keyword>
<protein>
    <submittedName>
        <fullName evidence="1">Uncharacterized protein</fullName>
    </submittedName>
</protein>
<evidence type="ECO:0000313" key="1">
    <source>
        <dbReference type="EMBL" id="SNZ14845.1"/>
    </source>
</evidence>
<name>A0A285NZE6_9AQUI</name>
<evidence type="ECO:0000313" key="2">
    <source>
        <dbReference type="Proteomes" id="UP000218627"/>
    </source>
</evidence>
<reference evidence="2" key="1">
    <citation type="submission" date="2017-09" db="EMBL/GenBank/DDBJ databases">
        <authorList>
            <person name="Varghese N."/>
            <person name="Submissions S."/>
        </authorList>
    </citation>
    <scope>NUCLEOTIDE SEQUENCE [LARGE SCALE GENOMIC DNA]</scope>
    <source>
        <strain evidence="2">DSM 2913</strain>
    </source>
</reference>